<dbReference type="AlphaFoldDB" id="F6BIQ7"/>
<dbReference type="EMBL" id="CP002739">
    <property type="protein sequence ID" value="AEF16801.1"/>
    <property type="molecule type" value="Genomic_DNA"/>
</dbReference>
<protein>
    <submittedName>
        <fullName evidence="1">Uncharacterized protein</fullName>
    </submittedName>
</protein>
<dbReference type="Proteomes" id="UP000007239">
    <property type="component" value="Chromosome"/>
</dbReference>
<organism evidence="1 2">
    <name type="scientific">Thermoanaerobacterium xylanolyticum (strain ATCC 49914 / DSM 7097 / LX-11)</name>
    <dbReference type="NCBI Taxonomy" id="858215"/>
    <lineage>
        <taxon>Bacteria</taxon>
        <taxon>Bacillati</taxon>
        <taxon>Bacillota</taxon>
        <taxon>Clostridia</taxon>
        <taxon>Thermoanaerobacterales</taxon>
        <taxon>Thermoanaerobacteraceae</taxon>
        <taxon>Thermoanaerobacterium</taxon>
    </lineage>
</organism>
<gene>
    <name evidence="1" type="ordered locus">Thexy_0758</name>
</gene>
<dbReference type="STRING" id="858215.Thexy_0758"/>
<accession>F6BIQ7</accession>
<reference evidence="1" key="1">
    <citation type="submission" date="2011-05" db="EMBL/GenBank/DDBJ databases">
        <title>Complete sequence of Thermoanaerobacterium xylanolyticum LX-11.</title>
        <authorList>
            <consortium name="US DOE Joint Genome Institute"/>
            <person name="Lucas S."/>
            <person name="Han J."/>
            <person name="Lapidus A."/>
            <person name="Cheng J.-F."/>
            <person name="Goodwin L."/>
            <person name="Pitluck S."/>
            <person name="Peters L."/>
            <person name="Mikhailova N."/>
            <person name="Lu M."/>
            <person name="Han C."/>
            <person name="Tapia R."/>
            <person name="Land M."/>
            <person name="Hauser L."/>
            <person name="Kyrpides N."/>
            <person name="Ivanova N."/>
            <person name="Pagani I."/>
            <person name="Hemme C."/>
            <person name="Woyke T."/>
        </authorList>
    </citation>
    <scope>NUCLEOTIDE SEQUENCE</scope>
    <source>
        <strain evidence="1">LX-11</strain>
    </source>
</reference>
<evidence type="ECO:0000313" key="1">
    <source>
        <dbReference type="EMBL" id="AEF16801.1"/>
    </source>
</evidence>
<dbReference type="RefSeq" id="WP_013787549.1">
    <property type="nucleotide sequence ID" value="NC_015555.1"/>
</dbReference>
<dbReference type="KEGG" id="txy:Thexy_0758"/>
<proteinExistence type="predicted"/>
<dbReference type="HOGENOM" id="CLU_2756544_0_0_9"/>
<name>F6BIQ7_THEXL</name>
<sequence length="70" mass="7864">MTNKPNSIVERIDANGNIIQRRYYGSNGQAVKDIDYTNHGNPNQHPEVPHEHTCIGAIPINLLESKEVIK</sequence>
<keyword evidence="2" id="KW-1185">Reference proteome</keyword>
<dbReference type="eggNOG" id="ENOG5033HAA">
    <property type="taxonomic scope" value="Bacteria"/>
</dbReference>
<evidence type="ECO:0000313" key="2">
    <source>
        <dbReference type="Proteomes" id="UP000007239"/>
    </source>
</evidence>